<accession>A0ABM8DSH9</accession>
<keyword evidence="2" id="KW-1185">Reference proteome</keyword>
<dbReference type="RefSeq" id="WP_286353576.1">
    <property type="nucleotide sequence ID" value="NZ_AP027079.1"/>
</dbReference>
<dbReference type="EMBL" id="AP027079">
    <property type="protein sequence ID" value="BDU69855.1"/>
    <property type="molecule type" value="Genomic_DNA"/>
</dbReference>
<dbReference type="Proteomes" id="UP001242010">
    <property type="component" value="Chromosome"/>
</dbReference>
<name>A0ABM8DSH9_9BACT</name>
<protein>
    <submittedName>
        <fullName evidence="1">Uncharacterized protein</fullName>
    </submittedName>
</protein>
<organism evidence="1 2">
    <name type="scientific">Geothrix oryzae</name>
    <dbReference type="NCBI Taxonomy" id="2927975"/>
    <lineage>
        <taxon>Bacteria</taxon>
        <taxon>Pseudomonadati</taxon>
        <taxon>Acidobacteriota</taxon>
        <taxon>Holophagae</taxon>
        <taxon>Holophagales</taxon>
        <taxon>Holophagaceae</taxon>
        <taxon>Geothrix</taxon>
    </lineage>
</organism>
<evidence type="ECO:0000313" key="1">
    <source>
        <dbReference type="EMBL" id="BDU69855.1"/>
    </source>
</evidence>
<sequence length="360" mass="36942">MMNRLFQGLLASVLLLSLACKETDTGGSSGGTGGAALYAFDTTTSKVFVWTDLNALYSSTTALAPTYQITSNLFSKVTNLAWGGVCFDSQRGLLYLVSDTGDIVRLSRIRSQTGSVSSIDVVSFRLSSGDRLTNGKFGQSSLDTQNDSLYITESGDNGTRIWAVPGASGQFQDASVSLQAIQMSGDAGGTGVAAASGVVYAFLKDGNPVGMDALTGPRLRKGTAAGFDPAQVILGSSTGLGIYGVMALDTANGYLFVGRHNTDAGSTAAPIQAFRVGQFGLSYNQAPAATLGSATDQPNLRVLSHPGTKDWLVGLPGQGTVGYGTIYLWKSPLGGTAAKVVTVTPSGSVLKGAAIDGNAS</sequence>
<reference evidence="2" key="1">
    <citation type="journal article" date="2023" name="Int. J. Syst. Evol. Microbiol.">
        <title>Mesoterricola silvestris gen. nov., sp. nov., Mesoterricola sediminis sp. nov., Geothrix oryzae sp. nov., Geothrix edaphica sp. nov., Geothrix rubra sp. nov., and Geothrix limicola sp. nov., six novel members of Acidobacteriota isolated from soils.</title>
        <authorList>
            <person name="Itoh H."/>
            <person name="Sugisawa Y."/>
            <person name="Mise K."/>
            <person name="Xu Z."/>
            <person name="Kuniyasu M."/>
            <person name="Ushijima N."/>
            <person name="Kawano K."/>
            <person name="Kobayashi E."/>
            <person name="Shiratori Y."/>
            <person name="Masuda Y."/>
            <person name="Senoo K."/>
        </authorList>
    </citation>
    <scope>NUCLEOTIDE SEQUENCE [LARGE SCALE GENOMIC DNA]</scope>
    <source>
        <strain evidence="2">Red222</strain>
    </source>
</reference>
<proteinExistence type="predicted"/>
<gene>
    <name evidence="1" type="ORF">GETHOR_19560</name>
</gene>
<dbReference type="PROSITE" id="PS51257">
    <property type="entry name" value="PROKAR_LIPOPROTEIN"/>
    <property type="match status" value="1"/>
</dbReference>
<evidence type="ECO:0000313" key="2">
    <source>
        <dbReference type="Proteomes" id="UP001242010"/>
    </source>
</evidence>